<dbReference type="GO" id="GO:0005737">
    <property type="term" value="C:cytoplasm"/>
    <property type="evidence" value="ECO:0007669"/>
    <property type="project" value="UniProtKB-SubCell"/>
</dbReference>
<dbReference type="KEGG" id="pdic:118498402"/>
<dbReference type="FunFam" id="3.30.310.50:FF:000005">
    <property type="entry name" value="L antigen family member 3"/>
    <property type="match status" value="1"/>
</dbReference>
<gene>
    <name evidence="12" type="primary">LOC118498402</name>
</gene>
<sequence>MGRSSMRESSLAKRSLGSPGPGGRNRALSLDLQKGPFAQAPWRPCVGLRGKGWNFLRRPQSILRGLRGSAIRFKSSSEGNREVAAAMEAADEDAGGTAGAGSSLGGPEDQCGTGGPNSRGLPSVLEGHGGLGDPSGSGDVDTQSGPCSPADRGGCGTPNGQGAPHSPPCQGDPGDEETMGSAAIGARNVQRAARASGPASVSVGPGNRKMTFKLTVPFRCPLEAEIARRSMDQEEQGQLRAVGKEFKVKGSVLAVRWTAEDPGLLRVSVNAFLGKLSVVMGNIQRIWPLFPPGLSQERGSGA</sequence>
<comment type="subunit">
    <text evidence="8">Component of the EKC/KEOPS complex composed of at least GON7, TP53RK, TPRKB, OSGEP and LAGE3; the whole complex dimerizes.</text>
</comment>
<name>A0A7E6CZ30_9CHIR</name>
<dbReference type="InterPro" id="IPR015419">
    <property type="entry name" value="CTAG/Pcc1"/>
</dbReference>
<dbReference type="PANTHER" id="PTHR31283:SF16">
    <property type="entry name" value="CTAG2 LIKE 2"/>
    <property type="match status" value="1"/>
</dbReference>
<evidence type="ECO:0000313" key="11">
    <source>
        <dbReference type="Proteomes" id="UP000504628"/>
    </source>
</evidence>
<evidence type="ECO:0000256" key="9">
    <source>
        <dbReference type="ARBA" id="ARBA00076355"/>
    </source>
</evidence>
<dbReference type="Gene3D" id="3.30.310.50">
    <property type="entry name" value="Alpha-D-phosphohexomutase, C-terminal domain"/>
    <property type="match status" value="1"/>
</dbReference>
<evidence type="ECO:0000256" key="7">
    <source>
        <dbReference type="ARBA" id="ARBA00053047"/>
    </source>
</evidence>
<keyword evidence="6" id="KW-0539">Nucleus</keyword>
<dbReference type="Proteomes" id="UP000504628">
    <property type="component" value="Chromosome X"/>
</dbReference>
<feature type="region of interest" description="Disordered" evidence="10">
    <location>
        <begin position="1"/>
        <end position="30"/>
    </location>
</feature>
<keyword evidence="4" id="KW-0963">Cytoplasm</keyword>
<evidence type="ECO:0000256" key="6">
    <source>
        <dbReference type="ARBA" id="ARBA00023242"/>
    </source>
</evidence>
<dbReference type="AlphaFoldDB" id="A0A7E6CZ30"/>
<dbReference type="GO" id="GO:0070525">
    <property type="term" value="P:tRNA threonylcarbamoyladenosine metabolic process"/>
    <property type="evidence" value="ECO:0007669"/>
    <property type="project" value="TreeGrafter"/>
</dbReference>
<evidence type="ECO:0000256" key="1">
    <source>
        <dbReference type="ARBA" id="ARBA00004123"/>
    </source>
</evidence>
<feature type="region of interest" description="Disordered" evidence="10">
    <location>
        <begin position="75"/>
        <end position="179"/>
    </location>
</feature>
<keyword evidence="5" id="KW-0819">tRNA processing</keyword>
<evidence type="ECO:0000256" key="2">
    <source>
        <dbReference type="ARBA" id="ARBA00004496"/>
    </source>
</evidence>
<dbReference type="Pfam" id="PF09341">
    <property type="entry name" value="Pcc1"/>
    <property type="match status" value="1"/>
</dbReference>
<dbReference type="GO" id="GO:0005634">
    <property type="term" value="C:nucleus"/>
    <property type="evidence" value="ECO:0007669"/>
    <property type="project" value="UniProtKB-SubCell"/>
</dbReference>
<dbReference type="InParanoid" id="A0A7E6CZ30"/>
<dbReference type="GO" id="GO:0000408">
    <property type="term" value="C:EKC/KEOPS complex"/>
    <property type="evidence" value="ECO:0007669"/>
    <property type="project" value="TreeGrafter"/>
</dbReference>
<comment type="subcellular location">
    <subcellularLocation>
        <location evidence="2">Cytoplasm</location>
    </subcellularLocation>
    <subcellularLocation>
        <location evidence="1">Nucleus</location>
    </subcellularLocation>
</comment>
<comment type="similarity">
    <text evidence="3">Belongs to the CTAG/PCC1 family.</text>
</comment>
<keyword evidence="11" id="KW-1185">Reference proteome</keyword>
<dbReference type="GeneID" id="118498402"/>
<evidence type="ECO:0000256" key="4">
    <source>
        <dbReference type="ARBA" id="ARBA00022490"/>
    </source>
</evidence>
<dbReference type="PANTHER" id="PTHR31283">
    <property type="entry name" value="EKC/KEOPS COMPLEX SUBUNIT PCC1 FAMILY MEMBER"/>
    <property type="match status" value="1"/>
</dbReference>
<evidence type="ECO:0000256" key="5">
    <source>
        <dbReference type="ARBA" id="ARBA00022694"/>
    </source>
</evidence>
<dbReference type="RefSeq" id="XP_035872275.1">
    <property type="nucleotide sequence ID" value="XM_036016382.1"/>
</dbReference>
<proteinExistence type="inferred from homology"/>
<protein>
    <recommendedName>
        <fullName evidence="9">L antigen family member 3</fullName>
    </recommendedName>
</protein>
<dbReference type="OrthoDB" id="9629153at2759"/>
<evidence type="ECO:0000313" key="12">
    <source>
        <dbReference type="RefSeq" id="XP_035872275.1"/>
    </source>
</evidence>
<evidence type="ECO:0000256" key="3">
    <source>
        <dbReference type="ARBA" id="ARBA00007073"/>
    </source>
</evidence>
<comment type="function">
    <text evidence="7">Component of the EKC/KEOPS complex that is required for the formation of a threonylcarbamoyl group on adenosine at position 37 (t(6)A37) in tRNAs that read codons beginning with adenine. The complex is probably involved in the transfer of the threonylcarbamoyl moiety of threonylcarbamoyl-AMP (TC-AMP) to the N6 group of A37. LAGE3 functions as a dimerization module for the complex.</text>
</comment>
<organism evidence="11 12">
    <name type="scientific">Phyllostomus discolor</name>
    <name type="common">pale spear-nosed bat</name>
    <dbReference type="NCBI Taxonomy" id="89673"/>
    <lineage>
        <taxon>Eukaryota</taxon>
        <taxon>Metazoa</taxon>
        <taxon>Chordata</taxon>
        <taxon>Craniata</taxon>
        <taxon>Vertebrata</taxon>
        <taxon>Euteleostomi</taxon>
        <taxon>Mammalia</taxon>
        <taxon>Eutheria</taxon>
        <taxon>Laurasiatheria</taxon>
        <taxon>Chiroptera</taxon>
        <taxon>Yangochiroptera</taxon>
        <taxon>Phyllostomidae</taxon>
        <taxon>Phyllostominae</taxon>
        <taxon>Phyllostomus</taxon>
    </lineage>
</organism>
<reference evidence="12" key="1">
    <citation type="submission" date="2025-08" db="UniProtKB">
        <authorList>
            <consortium name="RefSeq"/>
        </authorList>
    </citation>
    <scope>IDENTIFICATION</scope>
    <source>
        <tissue evidence="12">Muscle</tissue>
    </source>
</reference>
<evidence type="ECO:0000256" key="10">
    <source>
        <dbReference type="SAM" id="MobiDB-lite"/>
    </source>
</evidence>
<accession>A0A7E6CZ30</accession>
<dbReference type="GO" id="GO:0008033">
    <property type="term" value="P:tRNA processing"/>
    <property type="evidence" value="ECO:0007669"/>
    <property type="project" value="UniProtKB-KW"/>
</dbReference>
<evidence type="ECO:0000256" key="8">
    <source>
        <dbReference type="ARBA" id="ARBA00062157"/>
    </source>
</evidence>